<dbReference type="InterPro" id="IPR036271">
    <property type="entry name" value="Tet_transcr_reg_TetR-rel_C_sf"/>
</dbReference>
<gene>
    <name evidence="5" type="ORF">J3R73_000740</name>
</gene>
<reference evidence="5 6" key="1">
    <citation type="submission" date="2023-07" db="EMBL/GenBank/DDBJ databases">
        <title>Genomic Encyclopedia of Type Strains, Phase IV (KMG-IV): sequencing the most valuable type-strain genomes for metagenomic binning, comparative biology and taxonomic classification.</title>
        <authorList>
            <person name="Goeker M."/>
        </authorList>
    </citation>
    <scope>NUCLEOTIDE SEQUENCE [LARGE SCALE GENOMIC DNA]</scope>
    <source>
        <strain evidence="5 6">DSM 5896</strain>
    </source>
</reference>
<dbReference type="Pfam" id="PF00440">
    <property type="entry name" value="TetR_N"/>
    <property type="match status" value="1"/>
</dbReference>
<evidence type="ECO:0000259" key="4">
    <source>
        <dbReference type="PROSITE" id="PS50977"/>
    </source>
</evidence>
<feature type="region of interest" description="Disordered" evidence="3">
    <location>
        <begin position="1"/>
        <end position="40"/>
    </location>
</feature>
<dbReference type="Gene3D" id="1.10.357.10">
    <property type="entry name" value="Tetracycline Repressor, domain 2"/>
    <property type="match status" value="1"/>
</dbReference>
<dbReference type="InterPro" id="IPR009057">
    <property type="entry name" value="Homeodomain-like_sf"/>
</dbReference>
<dbReference type="PRINTS" id="PR00455">
    <property type="entry name" value="HTHTETR"/>
</dbReference>
<proteinExistence type="predicted"/>
<evidence type="ECO:0000256" key="2">
    <source>
        <dbReference type="PROSITE-ProRule" id="PRU00335"/>
    </source>
</evidence>
<protein>
    <submittedName>
        <fullName evidence="5">AcrR family transcriptional regulator</fullName>
    </submittedName>
</protein>
<dbReference type="EMBL" id="JAUSVK010000001">
    <property type="protein sequence ID" value="MDQ0390948.1"/>
    <property type="molecule type" value="Genomic_DNA"/>
</dbReference>
<feature type="compositionally biased region" description="Basic and acidic residues" evidence="3">
    <location>
        <begin position="7"/>
        <end position="22"/>
    </location>
</feature>
<keyword evidence="6" id="KW-1185">Reference proteome</keyword>
<comment type="caution">
    <text evidence="5">The sequence shown here is derived from an EMBL/GenBank/DDBJ whole genome shotgun (WGS) entry which is preliminary data.</text>
</comment>
<dbReference type="Proteomes" id="UP001237448">
    <property type="component" value="Unassembled WGS sequence"/>
</dbReference>
<keyword evidence="1 2" id="KW-0238">DNA-binding</keyword>
<dbReference type="InterPro" id="IPR050109">
    <property type="entry name" value="HTH-type_TetR-like_transc_reg"/>
</dbReference>
<dbReference type="PROSITE" id="PS50977">
    <property type="entry name" value="HTH_TETR_2"/>
    <property type="match status" value="1"/>
</dbReference>
<dbReference type="InterPro" id="IPR001647">
    <property type="entry name" value="HTH_TetR"/>
</dbReference>
<dbReference type="RefSeq" id="WP_307422506.1">
    <property type="nucleotide sequence ID" value="NZ_JAUSVK010000001.1"/>
</dbReference>
<organism evidence="5 6">
    <name type="scientific">Labrys monachus</name>
    <dbReference type="NCBI Taxonomy" id="217067"/>
    <lineage>
        <taxon>Bacteria</taxon>
        <taxon>Pseudomonadati</taxon>
        <taxon>Pseudomonadota</taxon>
        <taxon>Alphaproteobacteria</taxon>
        <taxon>Hyphomicrobiales</taxon>
        <taxon>Xanthobacteraceae</taxon>
        <taxon>Labrys</taxon>
    </lineage>
</organism>
<dbReference type="InterPro" id="IPR039536">
    <property type="entry name" value="TetR_C_Proteobacteria"/>
</dbReference>
<name>A0ABU0FA47_9HYPH</name>
<feature type="DNA-binding region" description="H-T-H motif" evidence="2">
    <location>
        <begin position="67"/>
        <end position="86"/>
    </location>
</feature>
<evidence type="ECO:0000256" key="1">
    <source>
        <dbReference type="ARBA" id="ARBA00023125"/>
    </source>
</evidence>
<dbReference type="PANTHER" id="PTHR30055:SF223">
    <property type="entry name" value="HTH-TYPE TRANSCRIPTIONAL REGULATOR UIDR"/>
    <property type="match status" value="1"/>
</dbReference>
<dbReference type="SUPFAM" id="SSF46689">
    <property type="entry name" value="Homeodomain-like"/>
    <property type="match status" value="1"/>
</dbReference>
<feature type="domain" description="HTH tetR-type" evidence="4">
    <location>
        <begin position="44"/>
        <end position="104"/>
    </location>
</feature>
<evidence type="ECO:0000313" key="5">
    <source>
        <dbReference type="EMBL" id="MDQ0390948.1"/>
    </source>
</evidence>
<dbReference type="Pfam" id="PF14246">
    <property type="entry name" value="TetR_C_7"/>
    <property type="match status" value="1"/>
</dbReference>
<accession>A0ABU0FA47</accession>
<evidence type="ECO:0000313" key="6">
    <source>
        <dbReference type="Proteomes" id="UP001237448"/>
    </source>
</evidence>
<dbReference type="PANTHER" id="PTHR30055">
    <property type="entry name" value="HTH-TYPE TRANSCRIPTIONAL REGULATOR RUTR"/>
    <property type="match status" value="1"/>
</dbReference>
<dbReference type="SUPFAM" id="SSF48498">
    <property type="entry name" value="Tetracyclin repressor-like, C-terminal domain"/>
    <property type="match status" value="1"/>
</dbReference>
<evidence type="ECO:0000256" key="3">
    <source>
        <dbReference type="SAM" id="MobiDB-lite"/>
    </source>
</evidence>
<sequence length="236" mass="26870">MLVSIAGDRDEPAAEHLEKQEEQAFSASARAGARRGRPKRMSDAERAVAIARRARELFLEKGYARTTMEDIVARCRISKATLYRLFPGKTEVFGAVIEDHRHDMLALPGDYDDLPVDEALARIFRIDIEAEADRERMALIRFVVVEGREFPELGALLRERGADRSRQELAGWLERQKARGRIDLPDAHDAAKALMDLVFGALVLKPQADFGWPERQERIRYLRNCLGMFTRGILPR</sequence>